<dbReference type="Pfam" id="PF12849">
    <property type="entry name" value="PBP_like_2"/>
    <property type="match status" value="1"/>
</dbReference>
<dbReference type="SUPFAM" id="SSF53850">
    <property type="entry name" value="Periplasmic binding protein-like II"/>
    <property type="match status" value="1"/>
</dbReference>
<evidence type="ECO:0000313" key="4">
    <source>
        <dbReference type="Proteomes" id="UP000713479"/>
    </source>
</evidence>
<feature type="domain" description="PBP" evidence="2">
    <location>
        <begin position="28"/>
        <end position="250"/>
    </location>
</feature>
<dbReference type="PANTHER" id="PTHR30570">
    <property type="entry name" value="PERIPLASMIC PHOSPHATE BINDING COMPONENT OF PHOSPHATE ABC TRANSPORTER"/>
    <property type="match status" value="1"/>
</dbReference>
<dbReference type="PANTHER" id="PTHR30570:SF1">
    <property type="entry name" value="PHOSPHATE-BINDING PROTEIN PSTS"/>
    <property type="match status" value="1"/>
</dbReference>
<protein>
    <submittedName>
        <fullName evidence="3">Phosphate ABC transporter substrate-binding protein</fullName>
    </submittedName>
</protein>
<name>A0A8T3VV23_9EURY</name>
<dbReference type="AlphaFoldDB" id="A0A8T3VV23"/>
<evidence type="ECO:0000256" key="1">
    <source>
        <dbReference type="ARBA" id="ARBA00022729"/>
    </source>
</evidence>
<dbReference type="InterPro" id="IPR024370">
    <property type="entry name" value="PBP_domain"/>
</dbReference>
<gene>
    <name evidence="3" type="ORF">E7Z74_09495</name>
</gene>
<comment type="caution">
    <text evidence="3">The sequence shown here is derived from an EMBL/GenBank/DDBJ whole genome shotgun (WGS) entry which is preliminary data.</text>
</comment>
<dbReference type="Gene3D" id="3.40.190.10">
    <property type="entry name" value="Periplasmic binding protein-like II"/>
    <property type="match status" value="2"/>
</dbReference>
<evidence type="ECO:0000259" key="2">
    <source>
        <dbReference type="Pfam" id="PF12849"/>
    </source>
</evidence>
<dbReference type="CDD" id="cd13653">
    <property type="entry name" value="PBP2_phosphate_like_1"/>
    <property type="match status" value="1"/>
</dbReference>
<reference evidence="3" key="1">
    <citation type="submission" date="2019-04" db="EMBL/GenBank/DDBJ databases">
        <title>Evolution of Biomass-Degrading Anaerobic Consortia Revealed by Metagenomics.</title>
        <authorList>
            <person name="Peng X."/>
        </authorList>
    </citation>
    <scope>NUCLEOTIDE SEQUENCE</scope>
    <source>
        <strain evidence="3">SIG13</strain>
    </source>
</reference>
<dbReference type="InterPro" id="IPR050811">
    <property type="entry name" value="Phosphate_ABC_transporter"/>
</dbReference>
<proteinExistence type="predicted"/>
<sequence>MKKINKYVAFSLILCFGTFILFQGSVGSEEVNIVGSTSIQPVCEDLVEEYRKNHSKSEISVQGGGSNMAIKCVNAGIADIGMCSKQLNKNYEFTEYELGREGIVVAVHPSNNISDLTTSEIKGIFDGNVTNWNQLGGENKPINVFVREEGSGTLDAFKTTVMNKTPILNEAIVLNSQGSIKQSIEQDTSSIGIVSFSYLDENIKAVSVDGTYPSEESIADGSYMIQRPFLLLIKDNSTNETQNFINWLNSSQAKEVLDENRIIRGV</sequence>
<organism evidence="3 4">
    <name type="scientific">Methanobrevibacter millerae</name>
    <dbReference type="NCBI Taxonomy" id="230361"/>
    <lineage>
        <taxon>Archaea</taxon>
        <taxon>Methanobacteriati</taxon>
        <taxon>Methanobacteriota</taxon>
        <taxon>Methanomada group</taxon>
        <taxon>Methanobacteria</taxon>
        <taxon>Methanobacteriales</taxon>
        <taxon>Methanobacteriaceae</taxon>
        <taxon>Methanobrevibacter</taxon>
    </lineage>
</organism>
<accession>A0A8T3VV23</accession>
<dbReference type="EMBL" id="SUTF01000017">
    <property type="protein sequence ID" value="MBE6511469.1"/>
    <property type="molecule type" value="Genomic_DNA"/>
</dbReference>
<dbReference type="Proteomes" id="UP000713479">
    <property type="component" value="Unassembled WGS sequence"/>
</dbReference>
<keyword evidence="1" id="KW-0732">Signal</keyword>
<evidence type="ECO:0000313" key="3">
    <source>
        <dbReference type="EMBL" id="MBE6511469.1"/>
    </source>
</evidence>